<dbReference type="SUPFAM" id="SSF52540">
    <property type="entry name" value="P-loop containing nucleoside triphosphate hydrolases"/>
    <property type="match status" value="1"/>
</dbReference>
<dbReference type="InterPro" id="IPR027417">
    <property type="entry name" value="P-loop_NTPase"/>
</dbReference>
<evidence type="ECO:0000256" key="1">
    <source>
        <dbReference type="SAM" id="MobiDB-lite"/>
    </source>
</evidence>
<feature type="compositionally biased region" description="Polar residues" evidence="1">
    <location>
        <begin position="394"/>
        <end position="404"/>
    </location>
</feature>
<organism evidence="3 4">
    <name type="scientific">Neoarthrinium moseri</name>
    <dbReference type="NCBI Taxonomy" id="1658444"/>
    <lineage>
        <taxon>Eukaryota</taxon>
        <taxon>Fungi</taxon>
        <taxon>Dikarya</taxon>
        <taxon>Ascomycota</taxon>
        <taxon>Pezizomycotina</taxon>
        <taxon>Sordariomycetes</taxon>
        <taxon>Xylariomycetidae</taxon>
        <taxon>Amphisphaeriales</taxon>
        <taxon>Apiosporaceae</taxon>
        <taxon>Neoarthrinium</taxon>
    </lineage>
</organism>
<feature type="region of interest" description="Disordered" evidence="1">
    <location>
        <begin position="358"/>
        <end position="379"/>
    </location>
</feature>
<keyword evidence="4" id="KW-1185">Reference proteome</keyword>
<dbReference type="Gene3D" id="3.40.50.300">
    <property type="entry name" value="P-loop containing nucleotide triphosphate hydrolases"/>
    <property type="match status" value="1"/>
</dbReference>
<dbReference type="AlphaFoldDB" id="A0A9Q0ATP9"/>
<feature type="compositionally biased region" description="Basic and acidic residues" evidence="1">
    <location>
        <begin position="405"/>
        <end position="414"/>
    </location>
</feature>
<evidence type="ECO:0000313" key="3">
    <source>
        <dbReference type="EMBL" id="KAI1880234.1"/>
    </source>
</evidence>
<gene>
    <name evidence="3" type="ORF">JX265_001855</name>
</gene>
<dbReference type="Proteomes" id="UP000829685">
    <property type="component" value="Unassembled WGS sequence"/>
</dbReference>
<feature type="region of interest" description="Disordered" evidence="1">
    <location>
        <begin position="394"/>
        <end position="414"/>
    </location>
</feature>
<dbReference type="InterPro" id="IPR002182">
    <property type="entry name" value="NB-ARC"/>
</dbReference>
<protein>
    <recommendedName>
        <fullName evidence="2">NB-ARC domain-containing protein</fullName>
    </recommendedName>
</protein>
<name>A0A9Q0ATP9_9PEZI</name>
<accession>A0A9Q0ATP9</accession>
<feature type="domain" description="NB-ARC" evidence="2">
    <location>
        <begin position="502"/>
        <end position="618"/>
    </location>
</feature>
<dbReference type="EMBL" id="JAFIMR010000003">
    <property type="protein sequence ID" value="KAI1880234.1"/>
    <property type="molecule type" value="Genomic_DNA"/>
</dbReference>
<proteinExistence type="predicted"/>
<reference evidence="3" key="1">
    <citation type="submission" date="2021-03" db="EMBL/GenBank/DDBJ databases">
        <title>Revisited historic fungal species revealed as producer of novel bioactive compounds through whole genome sequencing and comparative genomics.</title>
        <authorList>
            <person name="Vignolle G.A."/>
            <person name="Hochenegger N."/>
            <person name="Mach R.L."/>
            <person name="Mach-Aigner A.R."/>
            <person name="Javad Rahimi M."/>
            <person name="Salim K.A."/>
            <person name="Chan C.M."/>
            <person name="Lim L.B.L."/>
            <person name="Cai F."/>
            <person name="Druzhinina I.S."/>
            <person name="U'Ren J.M."/>
            <person name="Derntl C."/>
        </authorList>
    </citation>
    <scope>NUCLEOTIDE SEQUENCE</scope>
    <source>
        <strain evidence="3">TUCIM 5799</strain>
    </source>
</reference>
<sequence>MLIGRKGSQCMAWQLWVGLGAAHVLRLWFSAVRRRRQIYFVVSASQSQLTHGWRSTDTMPPLAIIPGCGGNDRTKPLVNFIVVPGVAGVSLSDKTCPHFGGWLATLITKCRSRAQSWVYDNDIQLDKLESWDKYSSNGCDLLQQLLAMQRKPEFPEDSTFVLVGHKLGCYILKKALIEAFDRSHRTDPRALLDMVETVIMVGEPKLDPKKRDKWINSISECVSAKKTLPKKLANGHTVGCLQRIADRFEDSSFLSNMVEVSGTSKPRPKIFNFKKAIHDGCVCPETIHVRMWTAASEGELLEKGLGDGTLCGFHPESPDYGNLLRLNSSSILSISAPENMDNTTASVQPEALFPGHVLDEAGTKGQDSETGVGQYKGEQVKSNQASEFLDRFDSCSSEGQNSRFESVRDDELHPEAEDTATVGSANISYHTQQFINNLTDHCTTESATNPIPNYSSTNPGGRKLHFSTSIPGRDRLFTGRITILEQLMAISSGLATNAPSQELHTNKPKIVWLQGPSGIGKTSIAVEFAYQRMDGFTHVIWLNATSKATLGTYCHDFAVALGLVNGRTCQNHEVSRREVISWLETSQTQWLLIIDNVTGSDIIAPYIPRSQKGLIIATSVLTAPALSVLRKRRSIRRPSLMPLGGVRVIQLFYES</sequence>
<evidence type="ECO:0000259" key="2">
    <source>
        <dbReference type="Pfam" id="PF00931"/>
    </source>
</evidence>
<evidence type="ECO:0000313" key="4">
    <source>
        <dbReference type="Proteomes" id="UP000829685"/>
    </source>
</evidence>
<comment type="caution">
    <text evidence="3">The sequence shown here is derived from an EMBL/GenBank/DDBJ whole genome shotgun (WGS) entry which is preliminary data.</text>
</comment>
<dbReference type="Pfam" id="PF00931">
    <property type="entry name" value="NB-ARC"/>
    <property type="match status" value="1"/>
</dbReference>